<accession>A0AAV7TCU1</accession>
<evidence type="ECO:0000313" key="2">
    <source>
        <dbReference type="EMBL" id="KAJ1174379.1"/>
    </source>
</evidence>
<dbReference type="Proteomes" id="UP001066276">
    <property type="component" value="Chromosome 4_1"/>
</dbReference>
<evidence type="ECO:0000256" key="1">
    <source>
        <dbReference type="SAM" id="MobiDB-lite"/>
    </source>
</evidence>
<dbReference type="EMBL" id="JANPWB010000007">
    <property type="protein sequence ID" value="KAJ1174379.1"/>
    <property type="molecule type" value="Genomic_DNA"/>
</dbReference>
<comment type="caution">
    <text evidence="2">The sequence shown here is derived from an EMBL/GenBank/DDBJ whole genome shotgun (WGS) entry which is preliminary data.</text>
</comment>
<evidence type="ECO:0000313" key="3">
    <source>
        <dbReference type="Proteomes" id="UP001066276"/>
    </source>
</evidence>
<name>A0AAV7TCU1_PLEWA</name>
<reference evidence="2" key="1">
    <citation type="journal article" date="2022" name="bioRxiv">
        <title>Sequencing and chromosome-scale assembly of the giantPleurodeles waltlgenome.</title>
        <authorList>
            <person name="Brown T."/>
            <person name="Elewa A."/>
            <person name="Iarovenko S."/>
            <person name="Subramanian E."/>
            <person name="Araus A.J."/>
            <person name="Petzold A."/>
            <person name="Susuki M."/>
            <person name="Suzuki K.-i.T."/>
            <person name="Hayashi T."/>
            <person name="Toyoda A."/>
            <person name="Oliveira C."/>
            <person name="Osipova E."/>
            <person name="Leigh N.D."/>
            <person name="Simon A."/>
            <person name="Yun M.H."/>
        </authorList>
    </citation>
    <scope>NUCLEOTIDE SEQUENCE</scope>
    <source>
        <strain evidence="2">20211129_DDA</strain>
        <tissue evidence="2">Liver</tissue>
    </source>
</reference>
<gene>
    <name evidence="2" type="ORF">NDU88_006201</name>
</gene>
<organism evidence="2 3">
    <name type="scientific">Pleurodeles waltl</name>
    <name type="common">Iberian ribbed newt</name>
    <dbReference type="NCBI Taxonomy" id="8319"/>
    <lineage>
        <taxon>Eukaryota</taxon>
        <taxon>Metazoa</taxon>
        <taxon>Chordata</taxon>
        <taxon>Craniata</taxon>
        <taxon>Vertebrata</taxon>
        <taxon>Euteleostomi</taxon>
        <taxon>Amphibia</taxon>
        <taxon>Batrachia</taxon>
        <taxon>Caudata</taxon>
        <taxon>Salamandroidea</taxon>
        <taxon>Salamandridae</taxon>
        <taxon>Pleurodelinae</taxon>
        <taxon>Pleurodeles</taxon>
    </lineage>
</organism>
<dbReference type="AlphaFoldDB" id="A0AAV7TCU1"/>
<feature type="region of interest" description="Disordered" evidence="1">
    <location>
        <begin position="59"/>
        <end position="116"/>
    </location>
</feature>
<feature type="compositionally biased region" description="Polar residues" evidence="1">
    <location>
        <begin position="70"/>
        <end position="82"/>
    </location>
</feature>
<keyword evidence="3" id="KW-1185">Reference proteome</keyword>
<protein>
    <submittedName>
        <fullName evidence="2">Uncharacterized protein</fullName>
    </submittedName>
</protein>
<proteinExistence type="predicted"/>
<sequence>MFGGFCRSVTRLANSTALISHSAVTAQVEAAHSSRDVAQGLVQITTVIDNIMGNRSATPSELGLGDTEDTSSLSSLAVPTTNARHRSARHSTVTEADTRGASEATAHSIGVCGRRK</sequence>